<feature type="compositionally biased region" description="Low complexity" evidence="1">
    <location>
        <begin position="52"/>
        <end position="73"/>
    </location>
</feature>
<reference evidence="2 3" key="1">
    <citation type="submission" date="2018-11" db="EMBL/GenBank/DDBJ databases">
        <title>Whole genome sequence of Streptomyces chrestomyceticus NBRC 13444(T).</title>
        <authorList>
            <person name="Komaki H."/>
            <person name="Tamura T."/>
        </authorList>
    </citation>
    <scope>NUCLEOTIDE SEQUENCE [LARGE SCALE GENOMIC DNA]</scope>
    <source>
        <strain evidence="2 3">NBRC 13444</strain>
    </source>
</reference>
<accession>A0A7U9PXA4</accession>
<organism evidence="2 3">
    <name type="scientific">Streptomyces chrestomyceticus JCM 4735</name>
    <dbReference type="NCBI Taxonomy" id="1306181"/>
    <lineage>
        <taxon>Bacteria</taxon>
        <taxon>Bacillati</taxon>
        <taxon>Actinomycetota</taxon>
        <taxon>Actinomycetes</taxon>
        <taxon>Kitasatosporales</taxon>
        <taxon>Streptomycetaceae</taxon>
        <taxon>Streptomyces</taxon>
    </lineage>
</organism>
<dbReference type="EMBL" id="BHZC01000001">
    <property type="protein sequence ID" value="GCD36172.1"/>
    <property type="molecule type" value="Genomic_DNA"/>
</dbReference>
<dbReference type="AlphaFoldDB" id="A0A7U9PXA4"/>
<evidence type="ECO:0000256" key="1">
    <source>
        <dbReference type="SAM" id="MobiDB-lite"/>
    </source>
</evidence>
<name>A0A7U9PXA4_9ACTN</name>
<feature type="compositionally biased region" description="Polar residues" evidence="1">
    <location>
        <begin position="75"/>
        <end position="86"/>
    </location>
</feature>
<feature type="compositionally biased region" description="Basic and acidic residues" evidence="1">
    <location>
        <begin position="1"/>
        <end position="10"/>
    </location>
</feature>
<sequence>MDPTKGEPRRPLQPAPGHGQRPKSEKSVDVHHRIRRATTWLRYHLAPPTPAPVTTLRAPVRPTPTARPVHRVPSSLDTPLNTNTSPLVRPYLTAYEAQYTERQAHRFARIRTMHGEFAV</sequence>
<evidence type="ECO:0000313" key="3">
    <source>
        <dbReference type="Proteomes" id="UP000287830"/>
    </source>
</evidence>
<gene>
    <name evidence="2" type="ORF">OEIGOIKO_03928</name>
</gene>
<dbReference type="Proteomes" id="UP000287830">
    <property type="component" value="Unassembled WGS sequence"/>
</dbReference>
<feature type="region of interest" description="Disordered" evidence="1">
    <location>
        <begin position="1"/>
        <end position="30"/>
    </location>
</feature>
<protein>
    <submittedName>
        <fullName evidence="2">Uncharacterized protein</fullName>
    </submittedName>
</protein>
<evidence type="ECO:0000313" key="2">
    <source>
        <dbReference type="EMBL" id="GCD36172.1"/>
    </source>
</evidence>
<feature type="region of interest" description="Disordered" evidence="1">
    <location>
        <begin position="45"/>
        <end position="86"/>
    </location>
</feature>
<comment type="caution">
    <text evidence="2">The sequence shown here is derived from an EMBL/GenBank/DDBJ whole genome shotgun (WGS) entry which is preliminary data.</text>
</comment>
<proteinExistence type="predicted"/>